<feature type="compositionally biased region" description="Basic and acidic residues" evidence="15">
    <location>
        <begin position="2734"/>
        <end position="2753"/>
    </location>
</feature>
<gene>
    <name evidence="21" type="primary">DBP4</name>
    <name evidence="21" type="ORF">C6P40_001846</name>
</gene>
<evidence type="ECO:0000259" key="18">
    <source>
        <dbReference type="PROSITE" id="PS51193"/>
    </source>
</evidence>
<accession>A0A9P6WII6</accession>
<comment type="subcellular location">
    <subcellularLocation>
        <location evidence="1">Nucleus</location>
        <location evidence="1">Nucleolus</location>
    </subcellularLocation>
</comment>
<evidence type="ECO:0000256" key="1">
    <source>
        <dbReference type="ARBA" id="ARBA00004604"/>
    </source>
</evidence>
<dbReference type="InterPro" id="IPR008271">
    <property type="entry name" value="Ser/Thr_kinase_AS"/>
</dbReference>
<feature type="compositionally biased region" description="Polar residues" evidence="15">
    <location>
        <begin position="789"/>
        <end position="806"/>
    </location>
</feature>
<protein>
    <recommendedName>
        <fullName evidence="14">ATP-dependent RNA helicase</fullName>
        <ecNumber evidence="14">3.6.4.13</ecNumber>
    </recommendedName>
</protein>
<feature type="compositionally biased region" description="Polar residues" evidence="15">
    <location>
        <begin position="1554"/>
        <end position="1566"/>
    </location>
</feature>
<evidence type="ECO:0000256" key="11">
    <source>
        <dbReference type="ARBA" id="ARBA00023242"/>
    </source>
</evidence>
<feature type="compositionally biased region" description="Low complexity" evidence="15">
    <location>
        <begin position="165"/>
        <end position="218"/>
    </location>
</feature>
<dbReference type="GO" id="GO:0003723">
    <property type="term" value="F:RNA binding"/>
    <property type="evidence" value="ECO:0007669"/>
    <property type="project" value="UniProtKB-UniRule"/>
</dbReference>
<evidence type="ECO:0000259" key="17">
    <source>
        <dbReference type="PROSITE" id="PS51192"/>
    </source>
</evidence>
<keyword evidence="22" id="KW-1185">Reference proteome</keyword>
<evidence type="ECO:0000259" key="20">
    <source>
        <dbReference type="PROSITE" id="PS51195"/>
    </source>
</evidence>
<feature type="compositionally biased region" description="Polar residues" evidence="15">
    <location>
        <begin position="1303"/>
        <end position="1329"/>
    </location>
</feature>
<feature type="domain" description="DEAD-box RNA helicase Q" evidence="20">
    <location>
        <begin position="2039"/>
        <end position="2067"/>
    </location>
</feature>
<dbReference type="GO" id="GO:0016787">
    <property type="term" value="F:hydrolase activity"/>
    <property type="evidence" value="ECO:0007669"/>
    <property type="project" value="UniProtKB-KW"/>
</dbReference>
<keyword evidence="4" id="KW-0808">Transferase</keyword>
<feature type="region of interest" description="Disordered" evidence="15">
    <location>
        <begin position="1554"/>
        <end position="1586"/>
    </location>
</feature>
<dbReference type="InterPro" id="IPR027417">
    <property type="entry name" value="P-loop_NTPase"/>
</dbReference>
<feature type="compositionally biased region" description="Low complexity" evidence="15">
    <location>
        <begin position="21"/>
        <end position="46"/>
    </location>
</feature>
<dbReference type="InterPro" id="IPR000719">
    <property type="entry name" value="Prot_kinase_dom"/>
</dbReference>
<keyword evidence="9 13" id="KW-0067">ATP-binding</keyword>
<dbReference type="GO" id="GO:0005524">
    <property type="term" value="F:ATP binding"/>
    <property type="evidence" value="ECO:0007669"/>
    <property type="project" value="UniProtKB-UniRule"/>
</dbReference>
<dbReference type="InterPro" id="IPR014013">
    <property type="entry name" value="Helic_SF1/SF2_ATP-bd_DinG/Rad3"/>
</dbReference>
<organism evidence="21 22">
    <name type="scientific">Pichia californica</name>
    <dbReference type="NCBI Taxonomy" id="460514"/>
    <lineage>
        <taxon>Eukaryota</taxon>
        <taxon>Fungi</taxon>
        <taxon>Dikarya</taxon>
        <taxon>Ascomycota</taxon>
        <taxon>Saccharomycotina</taxon>
        <taxon>Pichiomycetes</taxon>
        <taxon>Pichiales</taxon>
        <taxon>Pichiaceae</taxon>
        <taxon>Pichia</taxon>
    </lineage>
</organism>
<dbReference type="InterPro" id="IPR025313">
    <property type="entry name" value="SPB4-like_CTE"/>
</dbReference>
<dbReference type="InterPro" id="IPR014014">
    <property type="entry name" value="RNA_helicase_DEAD_Q_motif"/>
</dbReference>
<comment type="function">
    <text evidence="14">RNA helicase.</text>
</comment>
<comment type="catalytic activity">
    <reaction evidence="14">
        <text>ATP + H2O = ADP + phosphate + H(+)</text>
        <dbReference type="Rhea" id="RHEA:13065"/>
        <dbReference type="ChEBI" id="CHEBI:15377"/>
        <dbReference type="ChEBI" id="CHEBI:15378"/>
        <dbReference type="ChEBI" id="CHEBI:30616"/>
        <dbReference type="ChEBI" id="CHEBI:43474"/>
        <dbReference type="ChEBI" id="CHEBI:456216"/>
        <dbReference type="EC" id="3.6.4.13"/>
    </reaction>
</comment>
<feature type="domain" description="Helicase ATP-binding" evidence="17">
    <location>
        <begin position="2070"/>
        <end position="2244"/>
    </location>
</feature>
<feature type="region of interest" description="Disordered" evidence="15">
    <location>
        <begin position="845"/>
        <end position="868"/>
    </location>
</feature>
<name>A0A9P6WII6_9ASCO</name>
<dbReference type="EMBL" id="PUHW01000213">
    <property type="protein sequence ID" value="KAG0687804.1"/>
    <property type="molecule type" value="Genomic_DNA"/>
</dbReference>
<dbReference type="PROSITE" id="PS51193">
    <property type="entry name" value="HELICASE_ATP_BIND_2"/>
    <property type="match status" value="1"/>
</dbReference>
<dbReference type="SMART" id="SM01178">
    <property type="entry name" value="DUF4217"/>
    <property type="match status" value="1"/>
</dbReference>
<evidence type="ECO:0000256" key="9">
    <source>
        <dbReference type="ARBA" id="ARBA00022840"/>
    </source>
</evidence>
<comment type="similarity">
    <text evidence="14">Belongs to the DEAD box helicase family.</text>
</comment>
<proteinExistence type="inferred from homology"/>
<dbReference type="PROSITE" id="PS51192">
    <property type="entry name" value="HELICASE_ATP_BIND_1"/>
    <property type="match status" value="1"/>
</dbReference>
<reference evidence="21" key="1">
    <citation type="submission" date="2020-11" db="EMBL/GenBank/DDBJ databases">
        <title>Kefir isolates.</title>
        <authorList>
            <person name="Marcisauskas S."/>
            <person name="Kim Y."/>
            <person name="Blasche S."/>
        </authorList>
    </citation>
    <scope>NUCLEOTIDE SEQUENCE</scope>
    <source>
        <strain evidence="21">Olga-1</strain>
    </source>
</reference>
<keyword evidence="11" id="KW-0539">Nucleus</keyword>
<feature type="region of interest" description="Disordered" evidence="15">
    <location>
        <begin position="789"/>
        <end position="829"/>
    </location>
</feature>
<feature type="region of interest" description="Disordered" evidence="15">
    <location>
        <begin position="502"/>
        <end position="568"/>
    </location>
</feature>
<dbReference type="Proteomes" id="UP000697127">
    <property type="component" value="Unassembled WGS sequence"/>
</dbReference>
<dbReference type="PROSITE" id="PS51195">
    <property type="entry name" value="Q_MOTIF"/>
    <property type="match status" value="1"/>
</dbReference>
<feature type="region of interest" description="Disordered" evidence="15">
    <location>
        <begin position="2636"/>
        <end position="2765"/>
    </location>
</feature>
<evidence type="ECO:0000256" key="5">
    <source>
        <dbReference type="ARBA" id="ARBA00022741"/>
    </source>
</evidence>
<dbReference type="FunFam" id="1.10.510.10:FF:000182">
    <property type="entry name" value="MAP kinase kinase kinase mkh1"/>
    <property type="match status" value="1"/>
</dbReference>
<keyword evidence="5 13" id="KW-0547">Nucleotide-binding</keyword>
<feature type="region of interest" description="Disordered" evidence="15">
    <location>
        <begin position="587"/>
        <end position="611"/>
    </location>
</feature>
<feature type="compositionally biased region" description="Acidic residues" evidence="15">
    <location>
        <begin position="2754"/>
        <end position="2765"/>
    </location>
</feature>
<feature type="compositionally biased region" description="Pro residues" evidence="15">
    <location>
        <begin position="8"/>
        <end position="20"/>
    </location>
</feature>
<sequence>MSFNNGTKPPPLPFSPPPSLPNNSNNNNKNNNNNNINNNNESINQSSKKKINLTVNTTITKKIPTSNSSSPNLSLIPKIITPSSPSKSRKNIKSPPLVSISPSDSTKSNNSQKSNGTPLKKTKIKLASSRNSFLHGSPLYGEVSNKMSLLFHAAHNESNKKSSNKKNNYTTTSNNINSTSINNELISSSQSSSPRNSKSSFSNSSVLTSTSTNNLNSNNLLDKKRLSLFSNISDTSSHKSVPSNGTGSSNAISYDKSLHTSKDFHNSTTASFISALSTNSISPTNDDVNLNSEKYNVTLDNNTNINDSNNDIWDEGMFDTFNFEHMVTKNKVIEDTSENSNTKVKKGHQKTDNLHHHQKLIDIDKARVVSDPIIVKNSVVSLGISNNLINNGHNIANSAPTTRKPSDNIDTSRIIPPMSNNLSSHKHHQKGKNTIPLQLQPVDPIGNKIPVLDPSIEYHTNKASLSRIPSFSVPYSNSTSISNSSKSISPLANSNTQSTKLLNQDNISSASPIKTESSSNSDKTSCNVSRNGSIHSRASITSTLQKGNYSAKSGNTHKRSSSKGSLHDITTPKSFFKFFSGKKYNANESYPHRNSNSHSHSNSQSSDTYSVYSGQGISPILSSNATLQTSKHNNSIGSFNSEINSNNISSGKGNFRARWDENKRRSNMFIDMDQNGNNTPITVSPIETQNKSRDVYPMLNSNSAATLVTSKNTSTSNFIKQNNTYELKSRAGSTESLESYSNGSVAIPVPTSVESSNNPSASLYSFHNKLSKSGDSAIASSNRNSILSQTSYSVGNTPTSSNPTIIESSEPPSNNSSSPTSTQARGKVKSLVKLGSKSIRYSRGSTLQNKSFSNKKKPVIPNSDWDSWDGHSGSFEKIGPVGKKPNPPGQTISVVTTSNLHSINDNKKKFTSASTSTASSLVKPTIARLSSSSLPTLVGSNENNHGFPLDNTSPIMNDSKNKLNKSIISSNNTSNSNLLFIHNSGSKSSFIDENVIDTYEKFNLNSKFFPKAKDLSNKIIITTNFVDYKIVSFNNINTCTKFLSFIQTTLRNKGDIQIYITDIGSGKEQLGKKLDKQTLQSIWDQLNNIQDTILTFYVTSDDKLKSNEINTSPNKLNLQRKSDHHSYHEETSLYTTSSYTNSINSDSSFDKNQPTPQHLISFRKEPSIDYWNFKDIDRKPSLTRAVSVTHSSISGDGAVVSSVPNLSRKTSKVSVASTGSSLASQTNIQNPSRTSTITIPNSIQISSASDKKIKGSFKVIPPQKPHVDFDNKRASPFAKSNLIAQRFPPAPPPAQSLPSMPQVTPSSPPHTLQSVQSSDSSPGLSSRQLKTMEKPPVPGVIRSSRSKKSRMVSNSLRSLQRSNTQGSLFSTMSSSSGVSVDPFSENKVAFNNFESDSNSSSDIDSNTSCEDDDSGNDEFGLFSKKPKVTDSTKKSKANNLSNVENTEEGLNDSPCISSSDDGSDGDDFDLFQKRPKSLKSVKNDSESTNDITLTSNSISGEKGETETYPIVSDHKIVTPTNAEKECSSYDKIDKSLLAQKRKKVPTPLKTKLQLPQNTDIPLNESTPTEEKRSISGESTNASFNDVAGPLSQQLDLRPPAEVLYNNLEVFFPKADLDSLIIDEAPTNGKGMSRMKSIRIIAQEASRRASYRSQLPKGTTENVKHTEMGSILKNKTMNNIPPSTNASLLRRKSTKMWGQKVVEVKLNNKKNMQRVIPKRGRNGEIIEFAWIKGELIGIGKFGKVYVAMNVTTGDLIAVKQMSINHKFLNRKETTDIVDTFKAEIDSLKDLDHINIVQYLGFEIKDNAYSIFLEYVSGGSIGHLLRKYGKFDEPVIKDLTVQMLHGINYIHSKGILHRDLKADNLLLEVDGVLKISDFGISKRAKDIYTSQSKLNFQGTIFWMAPEIINDTHGVGYNAKVDIWALGCVVMEMFTGERPWSKYEGEGVMYKLGKEKSAPPIKKEIRKEISTYGKGFMKRCFEVEPVKRPTAQTLLGDPFCELDPEFDFAKSSLAKRDIERKQLEEIKQRIQDLSLDEYKNYSRFKELPLTADLLKGLDRSGFHSMTEIQKLAIPQCLKGNDILAAAKTGSGKTLSFLIPVIEKLIFEDWSDMDGLGALIITPTRELAVQIYEVLLKIGKFTQLSAGLVIGGKDYNFEKERIGRVNILIGTPGRLLQHMDESATLQTDNVQMLVLDEADRILDMGFKKTLDAILGQLPASRQTLLFSATQTKSISDLARLSMVNPQYVNANLINGGIGSEELSLPESLEQSYVVVPLNEKLSLLWSFLKSHLQSKILVFMSSSKQVHFIYEAFRKLQPGIPLMKLHGRQKQKARLETSLKFTQSKNCCLFATDVVARGLDFPAIDWVIQLDCPEDIATYVHRVGRCARFGRQGKSMLMLLPSEEENFASQLTAKKIDIKKLNIKGSKKKNIQPQIQSLCFNSAELKYLAQKAFISYCKSVIIQKNKSVFKIDELPLDLFATSYGLPGMPKLKLPKKVDDASRMKANDKKNENRKLKLLAKANDDGEIENDTKKVRTKYDKMFERKNQDVLSEHYMQINTTLNDGLGDGNDDDDDDDEFLTVKRRDNDVKTADLPELEINTSKRAMKKALSKKLTAMKGDKGAKLVFDDDGQAHPVYELDDEETFLKQDPSKAHSEFLSMEREKMSLADDADKAVAKEKRTEKKRRRKELERQMYEDDSNSESEGPFVATLGSPDGSDIESDSADLDKDLNYSEEEYNEPEKKKQKKWFESDKYKQNESEDSGVVEIEQPETIDDLEALAARLME</sequence>
<dbReference type="CDD" id="cd17941">
    <property type="entry name" value="DEADc_DDX10"/>
    <property type="match status" value="1"/>
</dbReference>
<evidence type="ECO:0000256" key="10">
    <source>
        <dbReference type="ARBA" id="ARBA00022884"/>
    </source>
</evidence>
<feature type="region of interest" description="Disordered" evidence="15">
    <location>
        <begin position="156"/>
        <end position="218"/>
    </location>
</feature>
<feature type="domain" description="Helicase ATP-binding" evidence="18">
    <location>
        <begin position="2029"/>
        <end position="2335"/>
    </location>
</feature>
<evidence type="ECO:0000256" key="8">
    <source>
        <dbReference type="ARBA" id="ARBA00022806"/>
    </source>
</evidence>
<dbReference type="SUPFAM" id="SSF56112">
    <property type="entry name" value="Protein kinase-like (PK-like)"/>
    <property type="match status" value="1"/>
</dbReference>
<dbReference type="InterPro" id="IPR011545">
    <property type="entry name" value="DEAD/DEAH_box_helicase_dom"/>
</dbReference>
<feature type="compositionally biased region" description="Low complexity" evidence="15">
    <location>
        <begin position="592"/>
        <end position="606"/>
    </location>
</feature>
<keyword evidence="3" id="KW-0698">rRNA processing</keyword>
<feature type="compositionally biased region" description="Basic and acidic residues" evidence="15">
    <location>
        <begin position="2639"/>
        <end position="2676"/>
    </location>
</feature>
<evidence type="ECO:0000256" key="3">
    <source>
        <dbReference type="ARBA" id="ARBA00022552"/>
    </source>
</evidence>
<dbReference type="Pfam" id="PF00069">
    <property type="entry name" value="Pkinase"/>
    <property type="match status" value="1"/>
</dbReference>
<evidence type="ECO:0000256" key="12">
    <source>
        <dbReference type="PROSITE-ProRule" id="PRU00552"/>
    </source>
</evidence>
<dbReference type="SUPFAM" id="SSF52540">
    <property type="entry name" value="P-loop containing nucleoside triphosphate hydrolases"/>
    <property type="match status" value="1"/>
</dbReference>
<keyword evidence="2" id="KW-0690">Ribosome biogenesis</keyword>
<evidence type="ECO:0000256" key="13">
    <source>
        <dbReference type="PROSITE-ProRule" id="PRU10141"/>
    </source>
</evidence>
<keyword evidence="8 14" id="KW-0347">Helicase</keyword>
<feature type="region of interest" description="Disordered" evidence="15">
    <location>
        <begin position="1392"/>
        <end position="1504"/>
    </location>
</feature>
<feature type="domain" description="Helicase C-terminal" evidence="19">
    <location>
        <begin position="2263"/>
        <end position="2435"/>
    </location>
</feature>
<feature type="compositionally biased region" description="Low complexity" evidence="15">
    <location>
        <begin position="1366"/>
        <end position="1380"/>
    </location>
</feature>
<evidence type="ECO:0000256" key="14">
    <source>
        <dbReference type="RuleBase" id="RU365068"/>
    </source>
</evidence>
<dbReference type="Pfam" id="PF00271">
    <property type="entry name" value="Helicase_C"/>
    <property type="match status" value="1"/>
</dbReference>
<evidence type="ECO:0000256" key="7">
    <source>
        <dbReference type="ARBA" id="ARBA00022801"/>
    </source>
</evidence>
<keyword evidence="10 14" id="KW-0694">RNA-binding</keyword>
<dbReference type="GO" id="GO:0004672">
    <property type="term" value="F:protein kinase activity"/>
    <property type="evidence" value="ECO:0007669"/>
    <property type="project" value="InterPro"/>
</dbReference>
<dbReference type="GO" id="GO:0005730">
    <property type="term" value="C:nucleolus"/>
    <property type="evidence" value="ECO:0007669"/>
    <property type="project" value="UniProtKB-SubCell"/>
</dbReference>
<dbReference type="Gene3D" id="1.10.510.10">
    <property type="entry name" value="Transferase(Phosphotransferase) domain 1"/>
    <property type="match status" value="1"/>
</dbReference>
<dbReference type="InterPro" id="IPR000629">
    <property type="entry name" value="RNA-helicase_DEAD-box_CS"/>
</dbReference>
<evidence type="ECO:0000256" key="6">
    <source>
        <dbReference type="ARBA" id="ARBA00022777"/>
    </source>
</evidence>
<dbReference type="GO" id="GO:0006364">
    <property type="term" value="P:rRNA processing"/>
    <property type="evidence" value="ECO:0007669"/>
    <property type="project" value="UniProtKB-KW"/>
</dbReference>
<dbReference type="CDD" id="cd18787">
    <property type="entry name" value="SF2_C_DEAD"/>
    <property type="match status" value="1"/>
</dbReference>
<dbReference type="PROSITE" id="PS00039">
    <property type="entry name" value="DEAD_ATP_HELICASE"/>
    <property type="match status" value="1"/>
</dbReference>
<feature type="short sequence motif" description="Q motif" evidence="12">
    <location>
        <begin position="2039"/>
        <end position="2067"/>
    </location>
</feature>
<dbReference type="InterPro" id="IPR001650">
    <property type="entry name" value="Helicase_C-like"/>
</dbReference>
<comment type="caution">
    <text evidence="21">The sequence shown here is derived from an EMBL/GenBank/DDBJ whole genome shotgun (WGS) entry which is preliminary data.</text>
</comment>
<dbReference type="PROSITE" id="PS00107">
    <property type="entry name" value="PROTEIN_KINASE_ATP"/>
    <property type="match status" value="1"/>
</dbReference>
<feature type="compositionally biased region" description="Polar residues" evidence="15">
    <location>
        <begin position="502"/>
        <end position="554"/>
    </location>
</feature>
<feature type="domain" description="Protein kinase" evidence="16">
    <location>
        <begin position="1729"/>
        <end position="1997"/>
    </location>
</feature>
<feature type="region of interest" description="Disordered" evidence="15">
    <location>
        <begin position="62"/>
        <end position="122"/>
    </location>
</feature>
<feature type="binding site" evidence="13">
    <location>
        <position position="1758"/>
    </location>
    <ligand>
        <name>ATP</name>
        <dbReference type="ChEBI" id="CHEBI:30616"/>
    </ligand>
</feature>
<dbReference type="SMART" id="SM00487">
    <property type="entry name" value="DEXDc"/>
    <property type="match status" value="1"/>
</dbReference>
<dbReference type="PROSITE" id="PS00108">
    <property type="entry name" value="PROTEIN_KINASE_ST"/>
    <property type="match status" value="1"/>
</dbReference>
<dbReference type="PROSITE" id="PS50011">
    <property type="entry name" value="PROTEIN_KINASE_DOM"/>
    <property type="match status" value="1"/>
</dbReference>
<feature type="region of interest" description="Disordered" evidence="15">
    <location>
        <begin position="1284"/>
        <end position="1380"/>
    </location>
</feature>
<evidence type="ECO:0000256" key="4">
    <source>
        <dbReference type="ARBA" id="ARBA00022679"/>
    </source>
</evidence>
<feature type="compositionally biased region" description="Polar residues" evidence="15">
    <location>
        <begin position="1109"/>
        <end position="1119"/>
    </location>
</feature>
<dbReference type="InterPro" id="IPR014001">
    <property type="entry name" value="Helicase_ATP-bd"/>
</dbReference>
<comment type="domain">
    <text evidence="14">The Q motif is unique to and characteristic of the DEAD box family of RNA helicases and controls ATP binding and hydrolysis.</text>
</comment>
<dbReference type="Pfam" id="PF00270">
    <property type="entry name" value="DEAD"/>
    <property type="match status" value="1"/>
</dbReference>
<feature type="compositionally biased region" description="Low complexity" evidence="15">
    <location>
        <begin position="63"/>
        <end position="86"/>
    </location>
</feature>
<dbReference type="InterPro" id="IPR017441">
    <property type="entry name" value="Protein_kinase_ATP_BS"/>
</dbReference>
<dbReference type="EC" id="3.6.4.13" evidence="14"/>
<dbReference type="InterPro" id="IPR011009">
    <property type="entry name" value="Kinase-like_dom_sf"/>
</dbReference>
<dbReference type="SMART" id="SM00220">
    <property type="entry name" value="S_TKc"/>
    <property type="match status" value="1"/>
</dbReference>
<evidence type="ECO:0000256" key="2">
    <source>
        <dbReference type="ARBA" id="ARBA00022517"/>
    </source>
</evidence>
<feature type="compositionally biased region" description="Basic and acidic residues" evidence="15">
    <location>
        <begin position="1120"/>
        <end position="1131"/>
    </location>
</feature>
<keyword evidence="7 14" id="KW-0378">Hydrolase</keyword>
<feature type="compositionally biased region" description="Polar residues" evidence="15">
    <location>
        <begin position="1351"/>
        <end position="1365"/>
    </location>
</feature>
<dbReference type="GO" id="GO:0030447">
    <property type="term" value="P:filamentous growth"/>
    <property type="evidence" value="ECO:0007669"/>
    <property type="project" value="UniProtKB-ARBA"/>
</dbReference>
<dbReference type="PANTHER" id="PTHR24031">
    <property type="entry name" value="RNA HELICASE"/>
    <property type="match status" value="1"/>
</dbReference>
<feature type="compositionally biased region" description="Low complexity" evidence="15">
    <location>
        <begin position="807"/>
        <end position="822"/>
    </location>
</feature>
<feature type="compositionally biased region" description="Polar residues" evidence="15">
    <location>
        <begin position="100"/>
        <end position="117"/>
    </location>
</feature>
<evidence type="ECO:0000313" key="22">
    <source>
        <dbReference type="Proteomes" id="UP000697127"/>
    </source>
</evidence>
<dbReference type="GO" id="GO:0003724">
    <property type="term" value="F:RNA helicase activity"/>
    <property type="evidence" value="ECO:0007669"/>
    <property type="project" value="UniProtKB-EC"/>
</dbReference>
<evidence type="ECO:0000256" key="15">
    <source>
        <dbReference type="SAM" id="MobiDB-lite"/>
    </source>
</evidence>
<feature type="compositionally biased region" description="Low complexity" evidence="15">
    <location>
        <begin position="1392"/>
        <end position="1408"/>
    </location>
</feature>
<feature type="region of interest" description="Disordered" evidence="15">
    <location>
        <begin position="1"/>
        <end position="47"/>
    </location>
</feature>
<feature type="region of interest" description="Disordered" evidence="15">
    <location>
        <begin position="1109"/>
        <end position="1131"/>
    </location>
</feature>
<evidence type="ECO:0000313" key="21">
    <source>
        <dbReference type="EMBL" id="KAG0687804.1"/>
    </source>
</evidence>
<dbReference type="Gene3D" id="3.40.50.300">
    <property type="entry name" value="P-loop containing nucleotide triphosphate hydrolases"/>
    <property type="match status" value="2"/>
</dbReference>
<dbReference type="PROSITE" id="PS51194">
    <property type="entry name" value="HELICASE_CTER"/>
    <property type="match status" value="1"/>
</dbReference>
<feature type="compositionally biased region" description="Polar residues" evidence="15">
    <location>
        <begin position="399"/>
        <end position="411"/>
    </location>
</feature>
<keyword evidence="6" id="KW-0418">Kinase</keyword>
<evidence type="ECO:0000259" key="19">
    <source>
        <dbReference type="PROSITE" id="PS51194"/>
    </source>
</evidence>
<dbReference type="SMART" id="SM00490">
    <property type="entry name" value="HELICc"/>
    <property type="match status" value="1"/>
</dbReference>
<dbReference type="Pfam" id="PF13959">
    <property type="entry name" value="CTE_SPB4"/>
    <property type="match status" value="1"/>
</dbReference>
<evidence type="ECO:0000259" key="16">
    <source>
        <dbReference type="PROSITE" id="PS50011"/>
    </source>
</evidence>
<feature type="region of interest" description="Disordered" evidence="15">
    <location>
        <begin position="395"/>
        <end position="431"/>
    </location>
</feature>
<feature type="compositionally biased region" description="Polar residues" evidence="15">
    <location>
        <begin position="1486"/>
        <end position="1499"/>
    </location>
</feature>